<dbReference type="Proteomes" id="UP000003167">
    <property type="component" value="Unassembled WGS sequence"/>
</dbReference>
<protein>
    <recommendedName>
        <fullName evidence="3">Cell division protein ZapA</fullName>
    </recommendedName>
</protein>
<dbReference type="Pfam" id="PF05164">
    <property type="entry name" value="ZapA"/>
    <property type="match status" value="1"/>
</dbReference>
<dbReference type="InterPro" id="IPR007838">
    <property type="entry name" value="Cell_div_ZapA-like"/>
</dbReference>
<organism evidence="1 2">
    <name type="scientific">Segatella maculosa OT 289</name>
    <dbReference type="NCBI Taxonomy" id="999422"/>
    <lineage>
        <taxon>Bacteria</taxon>
        <taxon>Pseudomonadati</taxon>
        <taxon>Bacteroidota</taxon>
        <taxon>Bacteroidia</taxon>
        <taxon>Bacteroidales</taxon>
        <taxon>Prevotellaceae</taxon>
        <taxon>Segatella</taxon>
    </lineage>
</organism>
<proteinExistence type="predicted"/>
<comment type="caution">
    <text evidence="1">The sequence shown here is derived from an EMBL/GenBank/DDBJ whole genome shotgun (WGS) entry which is preliminary data.</text>
</comment>
<dbReference type="HOGENOM" id="CLU_164748_0_0_10"/>
<dbReference type="RefSeq" id="WP_008566445.1">
    <property type="nucleotide sequence ID" value="NZ_JH594511.1"/>
</dbReference>
<evidence type="ECO:0000313" key="1">
    <source>
        <dbReference type="EMBL" id="EHO66880.1"/>
    </source>
</evidence>
<dbReference type="PATRIC" id="fig|999422.3.peg.2442"/>
<dbReference type="OrthoDB" id="1079858at2"/>
<dbReference type="EMBL" id="AGEK01000041">
    <property type="protein sequence ID" value="EHO66880.1"/>
    <property type="molecule type" value="Genomic_DNA"/>
</dbReference>
<evidence type="ECO:0008006" key="3">
    <source>
        <dbReference type="Google" id="ProtNLM"/>
    </source>
</evidence>
<gene>
    <name evidence="1" type="ORF">HMPREF9944_02169</name>
</gene>
<name>H1HQ89_9BACT</name>
<dbReference type="AlphaFoldDB" id="H1HQ89"/>
<keyword evidence="2" id="KW-1185">Reference proteome</keyword>
<evidence type="ECO:0000313" key="2">
    <source>
        <dbReference type="Proteomes" id="UP000003167"/>
    </source>
</evidence>
<sequence>MTEAITEENKNKLKIRLQVYDTDIQLRIFREEEKLYRDAAKLITMTVNKYADKFKGLKTGKDLLYMALMDIALRYEREAFRNDTEPYKNILGKLTSEIEEAFGKQETENMIKNTI</sequence>
<accession>H1HQ89</accession>
<dbReference type="STRING" id="999422.HMPREF9944_02169"/>
<reference evidence="1 2" key="1">
    <citation type="submission" date="2011-12" db="EMBL/GenBank/DDBJ databases">
        <title>The Genome Sequence of Prevotella maculosa OT 289.</title>
        <authorList>
            <consortium name="The Broad Institute Genome Sequencing Platform"/>
            <person name="Earl A."/>
            <person name="Ward D."/>
            <person name="Feldgarden M."/>
            <person name="Gevers D."/>
            <person name="Izard J."/>
            <person name="Blanton J.M."/>
            <person name="Mathney J."/>
            <person name="Tanner A.C."/>
            <person name="Dewhirst F.E."/>
            <person name="Young S.K."/>
            <person name="Zeng Q."/>
            <person name="Gargeya S."/>
            <person name="Fitzgerald M."/>
            <person name="Haas B."/>
            <person name="Abouelleil A."/>
            <person name="Alvarado L."/>
            <person name="Arachchi H.M."/>
            <person name="Berlin A."/>
            <person name="Chapman S.B."/>
            <person name="Gearin G."/>
            <person name="Goldberg J."/>
            <person name="Griggs A."/>
            <person name="Gujja S."/>
            <person name="Hansen M."/>
            <person name="Heiman D."/>
            <person name="Howarth C."/>
            <person name="Larimer J."/>
            <person name="Lui A."/>
            <person name="MacDonald P.J.P."/>
            <person name="McCowen C."/>
            <person name="Montmayeur A."/>
            <person name="Murphy C."/>
            <person name="Neiman D."/>
            <person name="Pearson M."/>
            <person name="Priest M."/>
            <person name="Roberts A."/>
            <person name="Saif S."/>
            <person name="Shea T."/>
            <person name="Sisk P."/>
            <person name="Stolte C."/>
            <person name="Sykes S."/>
            <person name="Wortman J."/>
            <person name="Nusbaum C."/>
            <person name="Birren B."/>
        </authorList>
    </citation>
    <scope>NUCLEOTIDE SEQUENCE [LARGE SCALE GENOMIC DNA]</scope>
    <source>
        <strain evidence="1 2">OT 289</strain>
    </source>
</reference>